<dbReference type="EMBL" id="JAHCVK010000001">
    <property type="protein sequence ID" value="MBT0652468.1"/>
    <property type="molecule type" value="Genomic_DNA"/>
</dbReference>
<dbReference type="PROSITE" id="PS50931">
    <property type="entry name" value="HTH_LYSR"/>
    <property type="match status" value="1"/>
</dbReference>
<name>A0ABS5SAR5_9BACT</name>
<dbReference type="Pfam" id="PF03466">
    <property type="entry name" value="LysR_substrate"/>
    <property type="match status" value="1"/>
</dbReference>
<sequence>MDVRQLKFFLGVAECESFTKAAEQLHIAQPALSIAIKKLEEELEVLLFNRRDRKISLTAEGEALLLHAQGILEGVNNAKREIADLRGLLKGEVRVGLTPMLSSFFFPKIIASFKHSHPGLRISISGDSAWNIQRKIESGELDVGVISGEVPECLDSHHLLREEIVACVYPGHPFAGRKKVALRELLKEPLIHFKEGYHLRELIDELHVGEGITPVVVAESNLFTLIRSLVKERLGLAFFLKMVVARDTEVVAISSEPQLFMDLHIAWKKNSYLSRANRAFVDFLIRELDEYYMITQAAGSFPLP</sequence>
<evidence type="ECO:0000256" key="4">
    <source>
        <dbReference type="ARBA" id="ARBA00023163"/>
    </source>
</evidence>
<accession>A0ABS5SAR5</accession>
<dbReference type="InterPro" id="IPR000847">
    <property type="entry name" value="LysR_HTH_N"/>
</dbReference>
<dbReference type="PANTHER" id="PTHR30419">
    <property type="entry name" value="HTH-TYPE TRANSCRIPTIONAL REGULATOR YBHD"/>
    <property type="match status" value="1"/>
</dbReference>
<dbReference type="PRINTS" id="PR00039">
    <property type="entry name" value="HTHLYSR"/>
</dbReference>
<dbReference type="Proteomes" id="UP000756860">
    <property type="component" value="Unassembled WGS sequence"/>
</dbReference>
<comment type="similarity">
    <text evidence="1">Belongs to the LysR transcriptional regulatory family.</text>
</comment>
<dbReference type="InterPro" id="IPR036388">
    <property type="entry name" value="WH-like_DNA-bd_sf"/>
</dbReference>
<evidence type="ECO:0000313" key="6">
    <source>
        <dbReference type="EMBL" id="MBT0652468.1"/>
    </source>
</evidence>
<keyword evidence="2" id="KW-0805">Transcription regulation</keyword>
<keyword evidence="3" id="KW-0238">DNA-binding</keyword>
<organism evidence="6 7">
    <name type="scientific">Geomobilimonas luticola</name>
    <dbReference type="NCBI Taxonomy" id="1114878"/>
    <lineage>
        <taxon>Bacteria</taxon>
        <taxon>Pseudomonadati</taxon>
        <taxon>Thermodesulfobacteriota</taxon>
        <taxon>Desulfuromonadia</taxon>
        <taxon>Geobacterales</taxon>
        <taxon>Geobacteraceae</taxon>
        <taxon>Geomobilimonas</taxon>
    </lineage>
</organism>
<dbReference type="PANTHER" id="PTHR30419:SF8">
    <property type="entry name" value="NITROGEN ASSIMILATION TRANSCRIPTIONAL ACTIVATOR-RELATED"/>
    <property type="match status" value="1"/>
</dbReference>
<comment type="caution">
    <text evidence="6">The sequence shown here is derived from an EMBL/GenBank/DDBJ whole genome shotgun (WGS) entry which is preliminary data.</text>
</comment>
<dbReference type="InterPro" id="IPR050950">
    <property type="entry name" value="HTH-type_LysR_regulators"/>
</dbReference>
<dbReference type="Gene3D" id="1.10.10.10">
    <property type="entry name" value="Winged helix-like DNA-binding domain superfamily/Winged helix DNA-binding domain"/>
    <property type="match status" value="1"/>
</dbReference>
<evidence type="ECO:0000256" key="3">
    <source>
        <dbReference type="ARBA" id="ARBA00023125"/>
    </source>
</evidence>
<feature type="domain" description="HTH lysR-type" evidence="5">
    <location>
        <begin position="1"/>
        <end position="58"/>
    </location>
</feature>
<dbReference type="RefSeq" id="WP_214174410.1">
    <property type="nucleotide sequence ID" value="NZ_JAHCVK010000001.1"/>
</dbReference>
<gene>
    <name evidence="6" type="ORF">KI810_05325</name>
</gene>
<keyword evidence="4" id="KW-0804">Transcription</keyword>
<dbReference type="SUPFAM" id="SSF53850">
    <property type="entry name" value="Periplasmic binding protein-like II"/>
    <property type="match status" value="1"/>
</dbReference>
<proteinExistence type="inferred from homology"/>
<evidence type="ECO:0000259" key="5">
    <source>
        <dbReference type="PROSITE" id="PS50931"/>
    </source>
</evidence>
<evidence type="ECO:0000256" key="1">
    <source>
        <dbReference type="ARBA" id="ARBA00009437"/>
    </source>
</evidence>
<dbReference type="InterPro" id="IPR036390">
    <property type="entry name" value="WH_DNA-bd_sf"/>
</dbReference>
<dbReference type="InterPro" id="IPR005119">
    <property type="entry name" value="LysR_subst-bd"/>
</dbReference>
<dbReference type="CDD" id="cd05466">
    <property type="entry name" value="PBP2_LTTR_substrate"/>
    <property type="match status" value="1"/>
</dbReference>
<evidence type="ECO:0000256" key="2">
    <source>
        <dbReference type="ARBA" id="ARBA00023015"/>
    </source>
</evidence>
<evidence type="ECO:0000313" key="7">
    <source>
        <dbReference type="Proteomes" id="UP000756860"/>
    </source>
</evidence>
<dbReference type="Gene3D" id="3.40.190.290">
    <property type="match status" value="1"/>
</dbReference>
<protein>
    <submittedName>
        <fullName evidence="6">LysR family transcriptional regulator</fullName>
    </submittedName>
</protein>
<dbReference type="Pfam" id="PF00126">
    <property type="entry name" value="HTH_1"/>
    <property type="match status" value="1"/>
</dbReference>
<reference evidence="6 7" key="1">
    <citation type="submission" date="2021-05" db="EMBL/GenBank/DDBJ databases">
        <title>The draft genome of Geobacter luticola JCM 17780.</title>
        <authorList>
            <person name="Xu Z."/>
            <person name="Masuda Y."/>
            <person name="Itoh H."/>
            <person name="Senoo K."/>
        </authorList>
    </citation>
    <scope>NUCLEOTIDE SEQUENCE [LARGE SCALE GENOMIC DNA]</scope>
    <source>
        <strain evidence="6 7">JCM 17780</strain>
    </source>
</reference>
<dbReference type="SUPFAM" id="SSF46785">
    <property type="entry name" value="Winged helix' DNA-binding domain"/>
    <property type="match status" value="1"/>
</dbReference>
<keyword evidence="7" id="KW-1185">Reference proteome</keyword>